<feature type="transmembrane region" description="Helical" evidence="7">
    <location>
        <begin position="147"/>
        <end position="164"/>
    </location>
</feature>
<feature type="transmembrane region" description="Helical" evidence="7">
    <location>
        <begin position="170"/>
        <end position="193"/>
    </location>
</feature>
<feature type="transmembrane region" description="Helical" evidence="7">
    <location>
        <begin position="518"/>
        <end position="539"/>
    </location>
</feature>
<dbReference type="InterPro" id="IPR020846">
    <property type="entry name" value="MFS_dom"/>
</dbReference>
<sequence>MAKRTGLSEGNKLPSQETAGPAIDAESAPNLFPISDYEQSHHHHDPEEGRVQEGQLRTGSSDSAASQPLHSIFTPAQRRYIVAAISWAALFSPVSANIYLPALNTLARELSVSISMMNLTVASYMILQGLSPMFIGDLADTAGRRPAILLCFIIYIAANIGLALQSNYAALLVLRCVQATGSSPTIALAAGVVTDISTSAQRGTYMGWTTAGALLGPAIGPVVGGLLAQYLGWRAIFWFLVIFAAAFIFQFAVLFPETGRNIVGNGSHPPQKWNISVITYLKTRKATRKDAKNANPASQDTTVAVAAETPKRPKLRFPNPIKSLIILREKDTLIALIANAIMFAAFYDMNTAITFLFHDIYSYNDFQIGLCYIPIGAGACIGSIANGFILDYNYRRIAKKLCIPIVRNRQQDLRHFPIERARLQIVFPLVFVSACAIVSFGWVLHFRVPIAAPLVLLCISGAALTSAVNTVSTLIVDLHPGRAATVTASNNLVRCLFGAGATGLISPMIHGLGVGWCFTLIAFIMAATSPVMLVVIRLGPKWREERRLKAEG</sequence>
<feature type="transmembrane region" description="Helical" evidence="7">
    <location>
        <begin position="492"/>
        <end position="512"/>
    </location>
</feature>
<keyword evidence="10" id="KW-1185">Reference proteome</keyword>
<feature type="domain" description="Major facilitator superfamily (MFS) profile" evidence="8">
    <location>
        <begin position="81"/>
        <end position="543"/>
    </location>
</feature>
<dbReference type="Gene3D" id="1.20.1250.20">
    <property type="entry name" value="MFS general substrate transporter like domains"/>
    <property type="match status" value="1"/>
</dbReference>
<dbReference type="PANTHER" id="PTHR23502:SF51">
    <property type="entry name" value="QUINIDINE RESISTANCE PROTEIN 1-RELATED"/>
    <property type="match status" value="1"/>
</dbReference>
<evidence type="ECO:0000313" key="9">
    <source>
        <dbReference type="EMBL" id="OJD27871.1"/>
    </source>
</evidence>
<organism evidence="9 10">
    <name type="scientific">Blastomyces percursus</name>
    <dbReference type="NCBI Taxonomy" id="1658174"/>
    <lineage>
        <taxon>Eukaryota</taxon>
        <taxon>Fungi</taxon>
        <taxon>Dikarya</taxon>
        <taxon>Ascomycota</taxon>
        <taxon>Pezizomycotina</taxon>
        <taxon>Eurotiomycetes</taxon>
        <taxon>Eurotiomycetidae</taxon>
        <taxon>Onygenales</taxon>
        <taxon>Ajellomycetaceae</taxon>
        <taxon>Blastomyces</taxon>
    </lineage>
</organism>
<dbReference type="PROSITE" id="PS50850">
    <property type="entry name" value="MFS"/>
    <property type="match status" value="1"/>
</dbReference>
<evidence type="ECO:0000259" key="8">
    <source>
        <dbReference type="PROSITE" id="PS50850"/>
    </source>
</evidence>
<keyword evidence="3 7" id="KW-0812">Transmembrane</keyword>
<name>A0A1J9RH41_9EURO</name>
<dbReference type="GO" id="GO:0022857">
    <property type="term" value="F:transmembrane transporter activity"/>
    <property type="evidence" value="ECO:0007669"/>
    <property type="project" value="InterPro"/>
</dbReference>
<dbReference type="EMBL" id="LGTZ01000055">
    <property type="protein sequence ID" value="OJD27871.1"/>
    <property type="molecule type" value="Genomic_DNA"/>
</dbReference>
<evidence type="ECO:0000256" key="5">
    <source>
        <dbReference type="ARBA" id="ARBA00023136"/>
    </source>
</evidence>
<dbReference type="CDD" id="cd17323">
    <property type="entry name" value="MFS_Tpo1_MDR_like"/>
    <property type="match status" value="1"/>
</dbReference>
<dbReference type="InterPro" id="IPR036259">
    <property type="entry name" value="MFS_trans_sf"/>
</dbReference>
<proteinExistence type="predicted"/>
<feature type="transmembrane region" description="Helical" evidence="7">
    <location>
        <begin position="333"/>
        <end position="357"/>
    </location>
</feature>
<evidence type="ECO:0000256" key="6">
    <source>
        <dbReference type="SAM" id="MobiDB-lite"/>
    </source>
</evidence>
<reference evidence="9 10" key="1">
    <citation type="submission" date="2015-08" db="EMBL/GenBank/DDBJ databases">
        <title>Emmonsia species relationships and genome sequence.</title>
        <authorList>
            <person name="Cuomo C.A."/>
            <person name="Schwartz I.S."/>
            <person name="Kenyon C."/>
            <person name="De Hoog G.S."/>
            <person name="Govender N.P."/>
            <person name="Botha A."/>
            <person name="Moreno L."/>
            <person name="De Vries M."/>
            <person name="Munoz J.F."/>
            <person name="Stielow J.B."/>
        </authorList>
    </citation>
    <scope>NUCLEOTIDE SEQUENCE [LARGE SCALE GENOMIC DNA]</scope>
    <source>
        <strain evidence="9 10">EI222</strain>
    </source>
</reference>
<feature type="region of interest" description="Disordered" evidence="6">
    <location>
        <begin position="1"/>
        <end position="67"/>
    </location>
</feature>
<dbReference type="GO" id="GO:0005886">
    <property type="term" value="C:plasma membrane"/>
    <property type="evidence" value="ECO:0007669"/>
    <property type="project" value="TreeGrafter"/>
</dbReference>
<gene>
    <name evidence="9" type="ORF">ACJ73_00730</name>
</gene>
<protein>
    <recommendedName>
        <fullName evidence="8">Major facilitator superfamily (MFS) profile domain-containing protein</fullName>
    </recommendedName>
</protein>
<keyword evidence="4 7" id="KW-1133">Transmembrane helix</keyword>
<dbReference type="AlphaFoldDB" id="A0A1J9RH41"/>
<evidence type="ECO:0000313" key="10">
    <source>
        <dbReference type="Proteomes" id="UP000242791"/>
    </source>
</evidence>
<evidence type="ECO:0000256" key="7">
    <source>
        <dbReference type="SAM" id="Phobius"/>
    </source>
</evidence>
<evidence type="ECO:0000256" key="1">
    <source>
        <dbReference type="ARBA" id="ARBA00004141"/>
    </source>
</evidence>
<dbReference type="FunFam" id="1.20.1720.10:FF:000009">
    <property type="entry name" value="MFS multidrug transporter"/>
    <property type="match status" value="1"/>
</dbReference>
<dbReference type="InterPro" id="IPR011701">
    <property type="entry name" value="MFS"/>
</dbReference>
<feature type="transmembrane region" description="Helical" evidence="7">
    <location>
        <begin position="450"/>
        <end position="471"/>
    </location>
</feature>
<keyword evidence="2" id="KW-0813">Transport</keyword>
<accession>A0A1J9RH41</accession>
<dbReference type="OrthoDB" id="440553at2759"/>
<dbReference type="VEuPathDB" id="FungiDB:ACJ73_00730"/>
<dbReference type="Proteomes" id="UP000242791">
    <property type="component" value="Unassembled WGS sequence"/>
</dbReference>
<comment type="caution">
    <text evidence="9">The sequence shown here is derived from an EMBL/GenBank/DDBJ whole genome shotgun (WGS) entry which is preliminary data.</text>
</comment>
<feature type="transmembrane region" description="Helical" evidence="7">
    <location>
        <begin position="369"/>
        <end position="390"/>
    </location>
</feature>
<evidence type="ECO:0000256" key="3">
    <source>
        <dbReference type="ARBA" id="ARBA00022692"/>
    </source>
</evidence>
<dbReference type="Pfam" id="PF07690">
    <property type="entry name" value="MFS_1"/>
    <property type="match status" value="1"/>
</dbReference>
<feature type="transmembrane region" description="Helical" evidence="7">
    <location>
        <begin position="423"/>
        <end position="444"/>
    </location>
</feature>
<feature type="transmembrane region" description="Helical" evidence="7">
    <location>
        <begin position="80"/>
        <end position="100"/>
    </location>
</feature>
<evidence type="ECO:0000256" key="4">
    <source>
        <dbReference type="ARBA" id="ARBA00022989"/>
    </source>
</evidence>
<feature type="transmembrane region" description="Helical" evidence="7">
    <location>
        <begin position="205"/>
        <end position="230"/>
    </location>
</feature>
<feature type="compositionally biased region" description="Polar residues" evidence="6">
    <location>
        <begin position="55"/>
        <end position="67"/>
    </location>
</feature>
<evidence type="ECO:0000256" key="2">
    <source>
        <dbReference type="ARBA" id="ARBA00022448"/>
    </source>
</evidence>
<feature type="compositionally biased region" description="Basic and acidic residues" evidence="6">
    <location>
        <begin position="38"/>
        <end position="51"/>
    </location>
</feature>
<dbReference type="SUPFAM" id="SSF103473">
    <property type="entry name" value="MFS general substrate transporter"/>
    <property type="match status" value="1"/>
</dbReference>
<comment type="subcellular location">
    <subcellularLocation>
        <location evidence="1">Membrane</location>
        <topology evidence="1">Multi-pass membrane protein</topology>
    </subcellularLocation>
</comment>
<feature type="transmembrane region" description="Helical" evidence="7">
    <location>
        <begin position="112"/>
        <end position="135"/>
    </location>
</feature>
<dbReference type="STRING" id="1658174.A0A1J9RH41"/>
<keyword evidence="5 7" id="KW-0472">Membrane</keyword>
<feature type="transmembrane region" description="Helical" evidence="7">
    <location>
        <begin position="236"/>
        <end position="255"/>
    </location>
</feature>
<dbReference type="PANTHER" id="PTHR23502">
    <property type="entry name" value="MAJOR FACILITATOR SUPERFAMILY"/>
    <property type="match status" value="1"/>
</dbReference>
<dbReference type="Gene3D" id="1.20.1720.10">
    <property type="entry name" value="Multidrug resistance protein D"/>
    <property type="match status" value="1"/>
</dbReference>